<dbReference type="EMBL" id="JAYGIE010000077">
    <property type="protein sequence ID" value="MEA5478688.1"/>
    <property type="molecule type" value="Genomic_DNA"/>
</dbReference>
<dbReference type="Proteomes" id="UP001301388">
    <property type="component" value="Unassembled WGS sequence"/>
</dbReference>
<dbReference type="SUPFAM" id="SSF53335">
    <property type="entry name" value="S-adenosyl-L-methionine-dependent methyltransferases"/>
    <property type="match status" value="1"/>
</dbReference>
<evidence type="ECO:0000313" key="9">
    <source>
        <dbReference type="Proteomes" id="UP001301388"/>
    </source>
</evidence>
<dbReference type="PROSITE" id="PS00092">
    <property type="entry name" value="N6_MTASE"/>
    <property type="match status" value="1"/>
</dbReference>
<dbReference type="InterPro" id="IPR050953">
    <property type="entry name" value="N4_N6_ade-DNA_methylase"/>
</dbReference>
<evidence type="ECO:0000313" key="8">
    <source>
        <dbReference type="EMBL" id="MEA5478688.1"/>
    </source>
</evidence>
<comment type="caution">
    <text evidence="8">The sequence shown here is derived from an EMBL/GenBank/DDBJ whole genome shotgun (WGS) entry which is preliminary data.</text>
</comment>
<dbReference type="InterPro" id="IPR046816">
    <property type="entry name" value="MmeI_Mtase"/>
</dbReference>
<dbReference type="PRINTS" id="PR00507">
    <property type="entry name" value="N12N6MTFRASE"/>
</dbReference>
<dbReference type="EC" id="2.1.1.72" evidence="1"/>
<dbReference type="GO" id="GO:0008168">
    <property type="term" value="F:methyltransferase activity"/>
    <property type="evidence" value="ECO:0007669"/>
    <property type="project" value="UniProtKB-KW"/>
</dbReference>
<dbReference type="PANTHER" id="PTHR33841">
    <property type="entry name" value="DNA METHYLTRANSFERASE YEEA-RELATED"/>
    <property type="match status" value="1"/>
</dbReference>
<feature type="domain" description="MmeI-like DNA-methyltransferase" evidence="7">
    <location>
        <begin position="76"/>
        <end position="369"/>
    </location>
</feature>
<dbReference type="RefSeq" id="WP_323262119.1">
    <property type="nucleotide sequence ID" value="NZ_JAYGIE010000077.1"/>
</dbReference>
<evidence type="ECO:0000256" key="4">
    <source>
        <dbReference type="ARBA" id="ARBA00047942"/>
    </source>
</evidence>
<sequence>MEPAIFGTLLERALEKKERSRLGAHYTPRSYVERLVRPVVMEPLREEWLLVETEVNRLLVLKDGQEEPTKAQRDKAAVEIRAFLERLQGVRILDPACGSGNFLYVTLDLIKTLEQEVQMRLLDVLGKVTTDLLEEFDPRLAGRKQVNPSQFLGIEINPRAAAIAELVIWIGYLQWHFKRYGTTPPPEPILQDFHNIEFRDAVLAYDGRELDVDAKTGKVRSRWGGRTMRHPVTGEDVPDPSDQVPIYRYVNPRPAVWQEADYIVSNPPFIGNKRMRDRLGDGYVDALRTVHNDVPEASDLVMYWWNHSAKLILTENLKRFGLITTNSITQAFNRRVLQKYLSGKNSLSLTFAISDHPWVDSADDAAVRISMTVCELGRKEGNLVRVEKEEEIDKSIHITFLNPLKGLINSDLSVGADVVSAARLLSNYKLSGQGVIILGDGFQLNEEDYLQLIKLEPASNHLIKRYCNGKDVTDKSRNLRVIDLYGLNETEVKQYPNIYQRIYELVRPKRMQMNRKARRDKWWLFADSCEEIRNAINDLHRYIITCRTAKHRVFIFVENDVLPADRLIAFGLDDAFYLAVLSSSTHLIWALKTGGFLEDRPNYNHSDCFDRFPFPDATLEQKEKIRQLGERLDRHRKQVQAQHPEITITGMYNLLEKLRKGEDFTDKDREYNNKALVSTLKQIHDELDNAVLEAYGWEDLKPSSLSQTTDSPPSPPILGGTEPSHESKSPSIGGFRGLDNLSGEGLTEIILDRLVTLNAQRAEEERNGHIRWLRPEYQAPNEVRTQTIIEGVGESEEVAIAPAEVKTFPKQPKDQLAAIRDLLRTSNNPWTIAQIAAKFKNGGRYKNAISENLERLEWFGILHCHQEAQIKYWQHLETQQAS</sequence>
<organism evidence="8 9">
    <name type="scientific">Pseudanabaena galeata UHCC 0370</name>
    <dbReference type="NCBI Taxonomy" id="3110310"/>
    <lineage>
        <taxon>Bacteria</taxon>
        <taxon>Bacillati</taxon>
        <taxon>Cyanobacteriota</taxon>
        <taxon>Cyanophyceae</taxon>
        <taxon>Pseudanabaenales</taxon>
        <taxon>Pseudanabaenaceae</taxon>
        <taxon>Pseudanabaena</taxon>
    </lineage>
</organism>
<gene>
    <name evidence="8" type="ORF">VB774_13755</name>
</gene>
<reference evidence="8 9" key="1">
    <citation type="submission" date="2023-12" db="EMBL/GenBank/DDBJ databases">
        <title>Baltic Sea Cyanobacteria.</title>
        <authorList>
            <person name="Delbaje E."/>
            <person name="Fewer D.P."/>
            <person name="Shishido T.K."/>
        </authorList>
    </citation>
    <scope>NUCLEOTIDE SEQUENCE [LARGE SCALE GENOMIC DNA]</scope>
    <source>
        <strain evidence="8 9">UHCC 0370</strain>
    </source>
</reference>
<evidence type="ECO:0000259" key="6">
    <source>
        <dbReference type="Pfam" id="PF20466"/>
    </source>
</evidence>
<keyword evidence="9" id="KW-1185">Reference proteome</keyword>
<dbReference type="Pfam" id="PF20473">
    <property type="entry name" value="MmeI_Mtase"/>
    <property type="match status" value="1"/>
</dbReference>
<keyword evidence="3" id="KW-0808">Transferase</keyword>
<dbReference type="InterPro" id="IPR002052">
    <property type="entry name" value="DNA_methylase_N6_adenine_CS"/>
</dbReference>
<name>A0ABU5TK35_9CYAN</name>
<dbReference type="InterPro" id="IPR046820">
    <property type="entry name" value="MmeI_TRD"/>
</dbReference>
<evidence type="ECO:0000259" key="7">
    <source>
        <dbReference type="Pfam" id="PF20473"/>
    </source>
</evidence>
<evidence type="ECO:0000256" key="1">
    <source>
        <dbReference type="ARBA" id="ARBA00011900"/>
    </source>
</evidence>
<evidence type="ECO:0000256" key="3">
    <source>
        <dbReference type="ARBA" id="ARBA00022679"/>
    </source>
</evidence>
<feature type="domain" description="MmeI-like target recognition" evidence="6">
    <location>
        <begin position="440"/>
        <end position="616"/>
    </location>
</feature>
<comment type="catalytic activity">
    <reaction evidence="4">
        <text>a 2'-deoxyadenosine in DNA + S-adenosyl-L-methionine = an N(6)-methyl-2'-deoxyadenosine in DNA + S-adenosyl-L-homocysteine + H(+)</text>
        <dbReference type="Rhea" id="RHEA:15197"/>
        <dbReference type="Rhea" id="RHEA-COMP:12418"/>
        <dbReference type="Rhea" id="RHEA-COMP:12419"/>
        <dbReference type="ChEBI" id="CHEBI:15378"/>
        <dbReference type="ChEBI" id="CHEBI:57856"/>
        <dbReference type="ChEBI" id="CHEBI:59789"/>
        <dbReference type="ChEBI" id="CHEBI:90615"/>
        <dbReference type="ChEBI" id="CHEBI:90616"/>
        <dbReference type="EC" id="2.1.1.72"/>
    </reaction>
</comment>
<dbReference type="Pfam" id="PF20466">
    <property type="entry name" value="MmeI_TRD"/>
    <property type="match status" value="1"/>
</dbReference>
<accession>A0ABU5TK35</accession>
<dbReference type="Gene3D" id="3.40.50.150">
    <property type="entry name" value="Vaccinia Virus protein VP39"/>
    <property type="match status" value="1"/>
</dbReference>
<proteinExistence type="predicted"/>
<dbReference type="PANTHER" id="PTHR33841:SF1">
    <property type="entry name" value="DNA METHYLTRANSFERASE A"/>
    <property type="match status" value="1"/>
</dbReference>
<keyword evidence="2 8" id="KW-0489">Methyltransferase</keyword>
<evidence type="ECO:0000256" key="5">
    <source>
        <dbReference type="SAM" id="MobiDB-lite"/>
    </source>
</evidence>
<dbReference type="InterPro" id="IPR029063">
    <property type="entry name" value="SAM-dependent_MTases_sf"/>
</dbReference>
<evidence type="ECO:0000256" key="2">
    <source>
        <dbReference type="ARBA" id="ARBA00022603"/>
    </source>
</evidence>
<dbReference type="GO" id="GO:0032259">
    <property type="term" value="P:methylation"/>
    <property type="evidence" value="ECO:0007669"/>
    <property type="project" value="UniProtKB-KW"/>
</dbReference>
<feature type="region of interest" description="Disordered" evidence="5">
    <location>
        <begin position="702"/>
        <end position="736"/>
    </location>
</feature>
<protein>
    <recommendedName>
        <fullName evidence="1">site-specific DNA-methyltransferase (adenine-specific)</fullName>
        <ecNumber evidence="1">2.1.1.72</ecNumber>
    </recommendedName>
</protein>